<name>A0A3B0WJY0_9ZZZZ</name>
<evidence type="ECO:0000313" key="2">
    <source>
        <dbReference type="EMBL" id="VAW43854.1"/>
    </source>
</evidence>
<evidence type="ECO:0000256" key="1">
    <source>
        <dbReference type="SAM" id="MobiDB-lite"/>
    </source>
</evidence>
<dbReference type="AlphaFoldDB" id="A0A3B0WJY0"/>
<proteinExistence type="predicted"/>
<feature type="region of interest" description="Disordered" evidence="1">
    <location>
        <begin position="31"/>
        <end position="51"/>
    </location>
</feature>
<organism evidence="2">
    <name type="scientific">hydrothermal vent metagenome</name>
    <dbReference type="NCBI Taxonomy" id="652676"/>
    <lineage>
        <taxon>unclassified sequences</taxon>
        <taxon>metagenomes</taxon>
        <taxon>ecological metagenomes</taxon>
    </lineage>
</organism>
<feature type="non-terminal residue" evidence="2">
    <location>
        <position position="51"/>
    </location>
</feature>
<accession>A0A3B0WJY0</accession>
<protein>
    <submittedName>
        <fullName evidence="2">Uncharacterized protein</fullName>
    </submittedName>
</protein>
<gene>
    <name evidence="2" type="ORF">MNBD_GAMMA02-321</name>
</gene>
<reference evidence="2" key="1">
    <citation type="submission" date="2018-06" db="EMBL/GenBank/DDBJ databases">
        <authorList>
            <person name="Zhirakovskaya E."/>
        </authorList>
    </citation>
    <scope>NUCLEOTIDE SEQUENCE</scope>
</reference>
<sequence>MNPLFKTILIAALCCVLANCKRMVKEEPYLQASSTKTLTPVDGKDLPRTSN</sequence>
<dbReference type="EMBL" id="UOFA01000044">
    <property type="protein sequence ID" value="VAW43854.1"/>
    <property type="molecule type" value="Genomic_DNA"/>
</dbReference>
<feature type="compositionally biased region" description="Basic and acidic residues" evidence="1">
    <location>
        <begin position="42"/>
        <end position="51"/>
    </location>
</feature>